<keyword evidence="3" id="KW-1185">Reference proteome</keyword>
<organism evidence="2 3">
    <name type="scientific">Pontivivens ytuae</name>
    <dbReference type="NCBI Taxonomy" id="2789856"/>
    <lineage>
        <taxon>Bacteria</taxon>
        <taxon>Pseudomonadati</taxon>
        <taxon>Pseudomonadota</taxon>
        <taxon>Alphaproteobacteria</taxon>
        <taxon>Rhodobacterales</taxon>
        <taxon>Paracoccaceae</taxon>
        <taxon>Pontivivens</taxon>
    </lineage>
</organism>
<proteinExistence type="predicted"/>
<gene>
    <name evidence="2" type="ORF">I0K15_05970</name>
</gene>
<dbReference type="Proteomes" id="UP000594800">
    <property type="component" value="Chromosome"/>
</dbReference>
<dbReference type="CDD" id="cd07344">
    <property type="entry name" value="M48_yhfN_like"/>
    <property type="match status" value="1"/>
</dbReference>
<feature type="domain" description="YgjP-like metallopeptidase" evidence="1">
    <location>
        <begin position="23"/>
        <end position="216"/>
    </location>
</feature>
<protein>
    <submittedName>
        <fullName evidence="2">M48 family metallopeptidase</fullName>
    </submittedName>
</protein>
<dbReference type="RefSeq" id="WP_196104483.1">
    <property type="nucleotide sequence ID" value="NZ_CP064942.1"/>
</dbReference>
<accession>A0A7S9LU30</accession>
<dbReference type="PANTHER" id="PTHR30399:SF1">
    <property type="entry name" value="UTP PYROPHOSPHATASE"/>
    <property type="match status" value="1"/>
</dbReference>
<dbReference type="PANTHER" id="PTHR30399">
    <property type="entry name" value="UNCHARACTERIZED PROTEIN YGJP"/>
    <property type="match status" value="1"/>
</dbReference>
<dbReference type="InterPro" id="IPR002725">
    <property type="entry name" value="YgjP-like_metallopeptidase"/>
</dbReference>
<dbReference type="EMBL" id="CP064942">
    <property type="protein sequence ID" value="QPH55284.1"/>
    <property type="molecule type" value="Genomic_DNA"/>
</dbReference>
<evidence type="ECO:0000313" key="2">
    <source>
        <dbReference type="EMBL" id="QPH55284.1"/>
    </source>
</evidence>
<evidence type="ECO:0000259" key="1">
    <source>
        <dbReference type="Pfam" id="PF01863"/>
    </source>
</evidence>
<sequence>MPDRLTVGDPPITVELRRATRARRLTLRVPSIGGDPVLTVPPRVRDAVVEDFLMEREEWLRAALSRTPQPAGIADGTVLPVEGAPHVVSLAARRGVAQGPGTLELPRRAPGPALAAWLKARARDRLAARCDHHAAKLGRTVTRITLRDPRSRWGSCTSEGNLMFSWRLILAPPEVLDYVAAHEVAHLVEMNHSPAFWAIVERLYPGWQVQRDWLRAEGASLHGWRFD</sequence>
<dbReference type="Gene3D" id="3.30.2010.10">
    <property type="entry name" value="Metalloproteases ('zincins'), catalytic domain"/>
    <property type="match status" value="1"/>
</dbReference>
<dbReference type="AlphaFoldDB" id="A0A7S9LU30"/>
<reference evidence="2 3" key="1">
    <citation type="submission" date="2020-11" db="EMBL/GenBank/DDBJ databases">
        <title>Description of Pontivivens ytuae sp. nov. isolated from deep sea sediment of Mariana Trench.</title>
        <authorList>
            <person name="Wang Z."/>
            <person name="Sun Q.-L."/>
            <person name="Xu X.-D."/>
            <person name="Tang Y.-Z."/>
            <person name="Zhang J."/>
        </authorList>
    </citation>
    <scope>NUCLEOTIDE SEQUENCE [LARGE SCALE GENOMIC DNA]</scope>
    <source>
        <strain evidence="2 3">MT2928</strain>
    </source>
</reference>
<dbReference type="Pfam" id="PF01863">
    <property type="entry name" value="YgjP-like"/>
    <property type="match status" value="1"/>
</dbReference>
<name>A0A7S9LU30_9RHOB</name>
<evidence type="ECO:0000313" key="3">
    <source>
        <dbReference type="Proteomes" id="UP000594800"/>
    </source>
</evidence>
<dbReference type="InterPro" id="IPR053136">
    <property type="entry name" value="UTP_pyrophosphatase-like"/>
</dbReference>
<dbReference type="KEGG" id="poz:I0K15_05970"/>